<proteinExistence type="predicted"/>
<evidence type="ECO:0000313" key="1">
    <source>
        <dbReference type="EMBL" id="KAI6089597.1"/>
    </source>
</evidence>
<sequence>MSVKEAKGLPCRRLPAARNSVFYGREKELSEIESKIAQQAGTNQPASLAIYGLGGVGKTQVALHYALDHLNDFDAVLWFHAETESSLRSSFSDAAVRLQLHDDPGDHVNNRTRVLLWLQKTMARWLIVYDNVESSTVLNQFWPIATQGQVLVTSRKSAFSIQPATDGIEILPFTIEIGRDYLIKFLMRGKPEVGRGKNSAETKLAIGDSLQELEAAKTLSEMMGGHPLALTQVASIGFKSHWSPERLLKFCQRNPKRVREKINPELLHAGYNLSTSTVFSLSFKELSPESFTLLSIVSFYNPNGISESMFAVNNPDDLPERLNFLLDEFHVSEYIEELLDLSLIHRTPDSDCFSIHRLVQSECKYFSDEKCLQESYNLATHILCAIFPKQDDERYGARLAQCARYIHHVFALRDNLAGPRGGNPLTPSDEFCILMRNASWYCVEIHFTKELEPTVTVAMEAAKETGFADREQKHYAQLCNCASRLWAQRGNFLKALKLMKECKEIRVKIQSDVWSAINNLGNIYMSMGDTKKALETHQECASLFDNEATAPKHALRTNKLNLGRTLTVLGKFSEAQTFIDEADRLNDDWLMGAHINYHRSLLLRAQGKFDLAIDGFQACIEAIERGTPYQSLLHAACLYKIGCIQYQKGDYMAARHRLQNSHDIHKMRESSPCELARVKYMLSLSMDLMVDKTEVEKRQRLYEEALKIREDLSGAEVNPTVCEDLFDKLVEGQLR</sequence>
<keyword evidence="1" id="KW-0378">Hydrolase</keyword>
<keyword evidence="2" id="KW-1185">Reference proteome</keyword>
<accession>A0ACC0DA10</accession>
<dbReference type="Proteomes" id="UP001497680">
    <property type="component" value="Unassembled WGS sequence"/>
</dbReference>
<dbReference type="EMBL" id="MU394295">
    <property type="protein sequence ID" value="KAI6089597.1"/>
    <property type="molecule type" value="Genomic_DNA"/>
</dbReference>
<comment type="caution">
    <text evidence="1">The sequence shown here is derived from an EMBL/GenBank/DDBJ whole genome shotgun (WGS) entry which is preliminary data.</text>
</comment>
<protein>
    <submittedName>
        <fullName evidence="1">P-loop containing nucleoside triphosphate hydrolase protein</fullName>
    </submittedName>
</protein>
<organism evidence="1 2">
    <name type="scientific">Hypoxylon rubiginosum</name>
    <dbReference type="NCBI Taxonomy" id="110542"/>
    <lineage>
        <taxon>Eukaryota</taxon>
        <taxon>Fungi</taxon>
        <taxon>Dikarya</taxon>
        <taxon>Ascomycota</taxon>
        <taxon>Pezizomycotina</taxon>
        <taxon>Sordariomycetes</taxon>
        <taxon>Xylariomycetidae</taxon>
        <taxon>Xylariales</taxon>
        <taxon>Hypoxylaceae</taxon>
        <taxon>Hypoxylon</taxon>
    </lineage>
</organism>
<evidence type="ECO:0000313" key="2">
    <source>
        <dbReference type="Proteomes" id="UP001497680"/>
    </source>
</evidence>
<gene>
    <name evidence="1" type="ORF">F4821DRAFT_231403</name>
</gene>
<reference evidence="1 2" key="1">
    <citation type="journal article" date="2022" name="New Phytol.">
        <title>Ecological generalism drives hyperdiversity of secondary metabolite gene clusters in xylarialean endophytes.</title>
        <authorList>
            <person name="Franco M.E.E."/>
            <person name="Wisecaver J.H."/>
            <person name="Arnold A.E."/>
            <person name="Ju Y.M."/>
            <person name="Slot J.C."/>
            <person name="Ahrendt S."/>
            <person name="Moore L.P."/>
            <person name="Eastman K.E."/>
            <person name="Scott K."/>
            <person name="Konkel Z."/>
            <person name="Mondo S.J."/>
            <person name="Kuo A."/>
            <person name="Hayes R.D."/>
            <person name="Haridas S."/>
            <person name="Andreopoulos B."/>
            <person name="Riley R."/>
            <person name="LaButti K."/>
            <person name="Pangilinan J."/>
            <person name="Lipzen A."/>
            <person name="Amirebrahimi M."/>
            <person name="Yan J."/>
            <person name="Adam C."/>
            <person name="Keymanesh K."/>
            <person name="Ng V."/>
            <person name="Louie K."/>
            <person name="Northen T."/>
            <person name="Drula E."/>
            <person name="Henrissat B."/>
            <person name="Hsieh H.M."/>
            <person name="Youens-Clark K."/>
            <person name="Lutzoni F."/>
            <person name="Miadlikowska J."/>
            <person name="Eastwood D.C."/>
            <person name="Hamelin R.C."/>
            <person name="Grigoriev I.V."/>
            <person name="U'Ren J.M."/>
        </authorList>
    </citation>
    <scope>NUCLEOTIDE SEQUENCE [LARGE SCALE GENOMIC DNA]</scope>
    <source>
        <strain evidence="1 2">ER1909</strain>
    </source>
</reference>
<name>A0ACC0DA10_9PEZI</name>